<gene>
    <name evidence="5" type="ORF">EUA98_18890</name>
</gene>
<dbReference type="InterPro" id="IPR043129">
    <property type="entry name" value="ATPase_NBD"/>
</dbReference>
<dbReference type="Pfam" id="PF00370">
    <property type="entry name" value="FGGY_N"/>
    <property type="match status" value="1"/>
</dbReference>
<evidence type="ECO:0000313" key="5">
    <source>
        <dbReference type="EMBL" id="RYV49426.1"/>
    </source>
</evidence>
<evidence type="ECO:0000313" key="6">
    <source>
        <dbReference type="Proteomes" id="UP000293764"/>
    </source>
</evidence>
<feature type="domain" description="Carbohydrate kinase FGGY N-terminal" evidence="4">
    <location>
        <begin position="4"/>
        <end position="61"/>
    </location>
</feature>
<dbReference type="GO" id="GO:0004370">
    <property type="term" value="F:glycerol kinase activity"/>
    <property type="evidence" value="ECO:0007669"/>
    <property type="project" value="TreeGrafter"/>
</dbReference>
<keyword evidence="2" id="KW-0808">Transferase</keyword>
<evidence type="ECO:0000256" key="3">
    <source>
        <dbReference type="ARBA" id="ARBA00022777"/>
    </source>
</evidence>
<dbReference type="PANTHER" id="PTHR10196">
    <property type="entry name" value="SUGAR KINASE"/>
    <property type="match status" value="1"/>
</dbReference>
<evidence type="ECO:0000256" key="2">
    <source>
        <dbReference type="ARBA" id="ARBA00022679"/>
    </source>
</evidence>
<dbReference type="EMBL" id="SDWW01000077">
    <property type="protein sequence ID" value="RYV49426.1"/>
    <property type="molecule type" value="Genomic_DNA"/>
</dbReference>
<sequence length="63" mass="7022">MADYVLAIDQGTTSSRAIIFNHGGTIVETGQLEHEQIFPRAGWVEHNAEEIWTNTREVVGIVL</sequence>
<comment type="similarity">
    <text evidence="1">Belongs to the FGGY kinase family.</text>
</comment>
<reference evidence="5 6" key="1">
    <citation type="submission" date="2019-01" db="EMBL/GenBank/DDBJ databases">
        <title>Novel species of Cellulomonas.</title>
        <authorList>
            <person name="Liu Q."/>
            <person name="Xin Y.-H."/>
        </authorList>
    </citation>
    <scope>NUCLEOTIDE SEQUENCE [LARGE SCALE GENOMIC DNA]</scope>
    <source>
        <strain evidence="5 6">HLT2-17</strain>
    </source>
</reference>
<dbReference type="SUPFAM" id="SSF53067">
    <property type="entry name" value="Actin-like ATPase domain"/>
    <property type="match status" value="1"/>
</dbReference>
<protein>
    <submittedName>
        <fullName evidence="5">Glycerol kinase</fullName>
    </submittedName>
</protein>
<evidence type="ECO:0000256" key="1">
    <source>
        <dbReference type="ARBA" id="ARBA00009156"/>
    </source>
</evidence>
<accession>A0A4Q5MV26</accession>
<name>A0A4Q5MV26_9MICO</name>
<evidence type="ECO:0000259" key="4">
    <source>
        <dbReference type="Pfam" id="PF00370"/>
    </source>
</evidence>
<keyword evidence="3 5" id="KW-0418">Kinase</keyword>
<organism evidence="5 6">
    <name type="scientific">Pengzhenrongella frigida</name>
    <dbReference type="NCBI Taxonomy" id="1259133"/>
    <lineage>
        <taxon>Bacteria</taxon>
        <taxon>Bacillati</taxon>
        <taxon>Actinomycetota</taxon>
        <taxon>Actinomycetes</taxon>
        <taxon>Micrococcales</taxon>
        <taxon>Pengzhenrongella</taxon>
    </lineage>
</organism>
<proteinExistence type="inferred from homology"/>
<feature type="non-terminal residue" evidence="5">
    <location>
        <position position="63"/>
    </location>
</feature>
<dbReference type="GO" id="GO:0005829">
    <property type="term" value="C:cytosol"/>
    <property type="evidence" value="ECO:0007669"/>
    <property type="project" value="TreeGrafter"/>
</dbReference>
<dbReference type="PANTHER" id="PTHR10196:SF69">
    <property type="entry name" value="GLYCEROL KINASE"/>
    <property type="match status" value="1"/>
</dbReference>
<keyword evidence="6" id="KW-1185">Reference proteome</keyword>
<dbReference type="GO" id="GO:0019563">
    <property type="term" value="P:glycerol catabolic process"/>
    <property type="evidence" value="ECO:0007669"/>
    <property type="project" value="TreeGrafter"/>
</dbReference>
<dbReference type="InterPro" id="IPR018484">
    <property type="entry name" value="FGGY_N"/>
</dbReference>
<dbReference type="AlphaFoldDB" id="A0A4Q5MV26"/>
<dbReference type="Proteomes" id="UP000293764">
    <property type="component" value="Unassembled WGS sequence"/>
</dbReference>
<dbReference type="RefSeq" id="WP_242511727.1">
    <property type="nucleotide sequence ID" value="NZ_SDWW01000077.1"/>
</dbReference>
<dbReference type="Gene3D" id="3.30.420.40">
    <property type="match status" value="1"/>
</dbReference>
<comment type="caution">
    <text evidence="5">The sequence shown here is derived from an EMBL/GenBank/DDBJ whole genome shotgun (WGS) entry which is preliminary data.</text>
</comment>